<dbReference type="Gene3D" id="1.10.10.60">
    <property type="entry name" value="Homeodomain-like"/>
    <property type="match status" value="1"/>
</dbReference>
<dbReference type="PANTHER" id="PTHR37812">
    <property type="entry name" value="MU-LIKE PROPHAGE FLUMU PROTEIN C"/>
    <property type="match status" value="1"/>
</dbReference>
<dbReference type="AlphaFoldDB" id="A0A272EPJ9"/>
<dbReference type="Proteomes" id="UP000216107">
    <property type="component" value="Unassembled WGS sequence"/>
</dbReference>
<sequence>MPAMPDQLTFPERYPPSLQLVAIAVHRYLVEHKILPHQEAAVAALGAAESVRTEIGGGPVYIGKGAYYEADVRAQEIYEKFNGRNGEQLEREYKLTPERIRQIVTERMRAERASRQAKLPGLD</sequence>
<dbReference type="InterPro" id="IPR052411">
    <property type="entry name" value="c-mor_Regulatory_Protein"/>
</dbReference>
<evidence type="ECO:0000313" key="3">
    <source>
        <dbReference type="EMBL" id="PAS92033.1"/>
    </source>
</evidence>
<accession>A0A272EPJ9</accession>
<evidence type="ECO:0000313" key="5">
    <source>
        <dbReference type="Proteomes" id="UP000623509"/>
    </source>
</evidence>
<organism evidence="3 4">
    <name type="scientific">Candidatus Dactylopiibacterium carminicum</name>
    <dbReference type="NCBI Taxonomy" id="857335"/>
    <lineage>
        <taxon>Bacteria</taxon>
        <taxon>Pseudomonadati</taxon>
        <taxon>Pseudomonadota</taxon>
        <taxon>Betaproteobacteria</taxon>
        <taxon>Rhodocyclales</taxon>
        <taxon>Rhodocyclaceae</taxon>
        <taxon>Candidatus Dactylopiibacterium</taxon>
    </lineage>
</organism>
<dbReference type="Proteomes" id="UP000623509">
    <property type="component" value="Unassembled WGS sequence"/>
</dbReference>
<feature type="domain" description="Mor transcription activator" evidence="1">
    <location>
        <begin position="14"/>
        <end position="119"/>
    </location>
</feature>
<dbReference type="EMBL" id="MDUX01000054">
    <property type="protein sequence ID" value="KAF7598299.1"/>
    <property type="molecule type" value="Genomic_DNA"/>
</dbReference>
<name>A0A272EPJ9_9RHOO</name>
<dbReference type="EMBL" id="NMRN01000050">
    <property type="protein sequence ID" value="PAS92033.1"/>
    <property type="molecule type" value="Genomic_DNA"/>
</dbReference>
<evidence type="ECO:0000313" key="2">
    <source>
        <dbReference type="EMBL" id="KAF7598299.1"/>
    </source>
</evidence>
<dbReference type="InterPro" id="IPR014875">
    <property type="entry name" value="Mor_transcription_activator"/>
</dbReference>
<reference evidence="2 5" key="1">
    <citation type="submission" date="2016-08" db="EMBL/GenBank/DDBJ databases">
        <title>Candidatus Dactylopiibacterium carminicum genome sequence.</title>
        <authorList>
            <person name="Ramirez-Puebla S.T."/>
            <person name="Ormeno-Orrillo E."/>
            <person name="Vera-Ponce De Leon A."/>
            <person name="Luis L."/>
            <person name="Sanchez-Flores A."/>
            <person name="Monica R."/>
            <person name="Martinez-Romero E."/>
        </authorList>
    </citation>
    <scope>NUCLEOTIDE SEQUENCE [LARGE SCALE GENOMIC DNA]</scope>
    <source>
        <strain evidence="2">END1</strain>
    </source>
</reference>
<dbReference type="SUPFAM" id="SSF46689">
    <property type="entry name" value="Homeodomain-like"/>
    <property type="match status" value="1"/>
</dbReference>
<dbReference type="Pfam" id="PF08765">
    <property type="entry name" value="Mor"/>
    <property type="match status" value="1"/>
</dbReference>
<dbReference type="InterPro" id="IPR009057">
    <property type="entry name" value="Homeodomain-like_sf"/>
</dbReference>
<reference evidence="3 4" key="2">
    <citation type="submission" date="2017-07" db="EMBL/GenBank/DDBJ databases">
        <title>Candidatus Dactylopiibacterium carminicum, a nitrogen-fixing symbiont of the cochineal insect Dactylopius coccus and Dactylopius opuntiae (Hemiptera: Coccoidea: Dactylopiidae).</title>
        <authorList>
            <person name="Vera A."/>
        </authorList>
    </citation>
    <scope>NUCLEOTIDE SEQUENCE [LARGE SCALE GENOMIC DNA]</scope>
    <source>
        <strain evidence="3 4">NFDCM</strain>
    </source>
</reference>
<protein>
    <submittedName>
        <fullName evidence="3">Transcriptional regulator</fullName>
    </submittedName>
</protein>
<evidence type="ECO:0000313" key="4">
    <source>
        <dbReference type="Proteomes" id="UP000216107"/>
    </source>
</evidence>
<proteinExistence type="predicted"/>
<dbReference type="PANTHER" id="PTHR37812:SF1">
    <property type="entry name" value="MU-LIKE PROPHAGE FLUMU PROTEIN C"/>
    <property type="match status" value="1"/>
</dbReference>
<gene>
    <name evidence="2" type="ORF">BGI27_13930</name>
    <name evidence="3" type="ORF">CGU29_13455</name>
</gene>
<keyword evidence="5" id="KW-1185">Reference proteome</keyword>
<evidence type="ECO:0000259" key="1">
    <source>
        <dbReference type="Pfam" id="PF08765"/>
    </source>
</evidence>
<dbReference type="OrthoDB" id="8906055at2"/>
<comment type="caution">
    <text evidence="3">The sequence shown here is derived from an EMBL/GenBank/DDBJ whole genome shotgun (WGS) entry which is preliminary data.</text>
</comment>